<proteinExistence type="predicted"/>
<name>A0AAE0A049_9ROSI</name>
<keyword evidence="3" id="KW-1185">Reference proteome</keyword>
<evidence type="ECO:0000313" key="2">
    <source>
        <dbReference type="EMBL" id="KAK3198328.1"/>
    </source>
</evidence>
<dbReference type="GO" id="GO:0003676">
    <property type="term" value="F:nucleic acid binding"/>
    <property type="evidence" value="ECO:0007669"/>
    <property type="project" value="InterPro"/>
</dbReference>
<accession>A0AAE0A049</accession>
<evidence type="ECO:0000313" key="3">
    <source>
        <dbReference type="Proteomes" id="UP001281410"/>
    </source>
</evidence>
<protein>
    <recommendedName>
        <fullName evidence="1">RNase H type-1 domain-containing protein</fullName>
    </recommendedName>
</protein>
<dbReference type="AlphaFoldDB" id="A0AAE0A049"/>
<dbReference type="EMBL" id="JANJYJ010000007">
    <property type="protein sequence ID" value="KAK3198328.1"/>
    <property type="molecule type" value="Genomic_DNA"/>
</dbReference>
<dbReference type="InterPro" id="IPR002156">
    <property type="entry name" value="RNaseH_domain"/>
</dbReference>
<dbReference type="Proteomes" id="UP001281410">
    <property type="component" value="Unassembled WGS sequence"/>
</dbReference>
<comment type="caution">
    <text evidence="2">The sequence shown here is derived from an EMBL/GenBank/DDBJ whole genome shotgun (WGS) entry which is preliminary data.</text>
</comment>
<dbReference type="Pfam" id="PF13456">
    <property type="entry name" value="RVT_3"/>
    <property type="match status" value="1"/>
</dbReference>
<reference evidence="2" key="1">
    <citation type="journal article" date="2023" name="Plant J.">
        <title>Genome sequences and population genomics provide insights into the demographic history, inbreeding, and mutation load of two 'living fossil' tree species of Dipteronia.</title>
        <authorList>
            <person name="Feng Y."/>
            <person name="Comes H.P."/>
            <person name="Chen J."/>
            <person name="Zhu S."/>
            <person name="Lu R."/>
            <person name="Zhang X."/>
            <person name="Li P."/>
            <person name="Qiu J."/>
            <person name="Olsen K.M."/>
            <person name="Qiu Y."/>
        </authorList>
    </citation>
    <scope>NUCLEOTIDE SEQUENCE</scope>
    <source>
        <strain evidence="2">NBL</strain>
    </source>
</reference>
<dbReference type="GO" id="GO:0004523">
    <property type="term" value="F:RNA-DNA hybrid ribonuclease activity"/>
    <property type="evidence" value="ECO:0007669"/>
    <property type="project" value="InterPro"/>
</dbReference>
<feature type="domain" description="RNase H type-1" evidence="1">
    <location>
        <begin position="2"/>
        <end position="70"/>
    </location>
</feature>
<evidence type="ECO:0000259" key="1">
    <source>
        <dbReference type="Pfam" id="PF13456"/>
    </source>
</evidence>
<gene>
    <name evidence="2" type="ORF">Dsin_021743</name>
</gene>
<sequence length="83" mass="8532">MGQVMGTTAQRMGVSLSPKVAEAMTILKGIEFTVESGLVPVLVESDSLGVVTLINSGTPNLAEIGLICKDVGARIFEGLLTGV</sequence>
<organism evidence="2 3">
    <name type="scientific">Dipteronia sinensis</name>
    <dbReference type="NCBI Taxonomy" id="43782"/>
    <lineage>
        <taxon>Eukaryota</taxon>
        <taxon>Viridiplantae</taxon>
        <taxon>Streptophyta</taxon>
        <taxon>Embryophyta</taxon>
        <taxon>Tracheophyta</taxon>
        <taxon>Spermatophyta</taxon>
        <taxon>Magnoliopsida</taxon>
        <taxon>eudicotyledons</taxon>
        <taxon>Gunneridae</taxon>
        <taxon>Pentapetalae</taxon>
        <taxon>rosids</taxon>
        <taxon>malvids</taxon>
        <taxon>Sapindales</taxon>
        <taxon>Sapindaceae</taxon>
        <taxon>Hippocastanoideae</taxon>
        <taxon>Acereae</taxon>
        <taxon>Dipteronia</taxon>
    </lineage>
</organism>